<keyword evidence="3" id="KW-1185">Reference proteome</keyword>
<dbReference type="HOGENOM" id="CLU_1594943_0_0_1"/>
<dbReference type="InParanoid" id="E9E6G1"/>
<dbReference type="AlphaFoldDB" id="E9E6G1"/>
<sequence>MKTSPLMLAGLLGLAAADPIKRQQAAPTPAPKKTIPGHLAYVPWKVDKVPSGGLQDITFPVSIKDSVREKGWFFAQSFHFEGQSRGGYIGIQPRPDNSKGPVVHAAFSISTPKAPFNGKWLLFIGDPDKPQNASNSCFLIVRKALKEGSRYHPIKAGPLIARYRRTP</sequence>
<dbReference type="STRING" id="655827.E9E6G1"/>
<evidence type="ECO:0000313" key="3">
    <source>
        <dbReference type="Proteomes" id="UP000002499"/>
    </source>
</evidence>
<accession>E9E6G1</accession>
<reference evidence="2 3" key="1">
    <citation type="journal article" date="2011" name="PLoS Genet.">
        <title>Genome sequencing and comparative transcriptomics of the model entomopathogenic fungi Metarhizium anisopliae and M. acridum.</title>
        <authorList>
            <person name="Gao Q."/>
            <person name="Jin K."/>
            <person name="Ying S.H."/>
            <person name="Zhang Y."/>
            <person name="Xiao G."/>
            <person name="Shang Y."/>
            <person name="Duan Z."/>
            <person name="Hu X."/>
            <person name="Xie X.Q."/>
            <person name="Zhou G."/>
            <person name="Peng G."/>
            <person name="Luo Z."/>
            <person name="Huang W."/>
            <person name="Wang B."/>
            <person name="Fang W."/>
            <person name="Wang S."/>
            <person name="Zhong Y."/>
            <person name="Ma L.J."/>
            <person name="St Leger R.J."/>
            <person name="Zhao G.P."/>
            <person name="Pei Y."/>
            <person name="Feng M.G."/>
            <person name="Xia Y."/>
            <person name="Wang C."/>
        </authorList>
    </citation>
    <scope>NUCLEOTIDE SEQUENCE [LARGE SCALE GENOMIC DNA]</scope>
    <source>
        <strain evidence="2 3">CQMa 102</strain>
    </source>
</reference>
<dbReference type="Proteomes" id="UP000002499">
    <property type="component" value="Unassembled WGS sequence"/>
</dbReference>
<gene>
    <name evidence="2" type="ORF">MAC_05459</name>
</gene>
<feature type="chain" id="PRO_5003235495" evidence="1">
    <location>
        <begin position="18"/>
        <end position="167"/>
    </location>
</feature>
<name>E9E6G1_METAQ</name>
<proteinExistence type="predicted"/>
<evidence type="ECO:0000256" key="1">
    <source>
        <dbReference type="SAM" id="SignalP"/>
    </source>
</evidence>
<organism evidence="3">
    <name type="scientific">Metarhizium acridum (strain CQMa 102)</name>
    <dbReference type="NCBI Taxonomy" id="655827"/>
    <lineage>
        <taxon>Eukaryota</taxon>
        <taxon>Fungi</taxon>
        <taxon>Dikarya</taxon>
        <taxon>Ascomycota</taxon>
        <taxon>Pezizomycotina</taxon>
        <taxon>Sordariomycetes</taxon>
        <taxon>Hypocreomycetidae</taxon>
        <taxon>Hypocreales</taxon>
        <taxon>Clavicipitaceae</taxon>
        <taxon>Metarhizium</taxon>
    </lineage>
</organism>
<keyword evidence="1" id="KW-0732">Signal</keyword>
<feature type="signal peptide" evidence="1">
    <location>
        <begin position="1"/>
        <end position="17"/>
    </location>
</feature>
<protein>
    <submittedName>
        <fullName evidence="2">Uncharacterized protein</fullName>
    </submittedName>
</protein>
<dbReference type="EMBL" id="GL698510">
    <property type="protein sequence ID" value="EFY88565.1"/>
    <property type="molecule type" value="Genomic_DNA"/>
</dbReference>
<evidence type="ECO:0000313" key="2">
    <source>
        <dbReference type="EMBL" id="EFY88565.1"/>
    </source>
</evidence>